<feature type="region of interest" description="Disordered" evidence="1">
    <location>
        <begin position="220"/>
        <end position="241"/>
    </location>
</feature>
<keyword evidence="3" id="KW-1185">Reference proteome</keyword>
<dbReference type="AlphaFoldDB" id="A0A2T4BH95"/>
<dbReference type="EMBL" id="KZ680209">
    <property type="protein sequence ID" value="PTB68690.1"/>
    <property type="molecule type" value="Genomic_DNA"/>
</dbReference>
<dbReference type="RefSeq" id="XP_024752010.1">
    <property type="nucleotide sequence ID" value="XM_024897897.1"/>
</dbReference>
<feature type="compositionally biased region" description="Low complexity" evidence="1">
    <location>
        <begin position="106"/>
        <end position="123"/>
    </location>
</feature>
<evidence type="ECO:0000313" key="3">
    <source>
        <dbReference type="Proteomes" id="UP000241546"/>
    </source>
</evidence>
<reference evidence="3" key="1">
    <citation type="submission" date="2016-07" db="EMBL/GenBank/DDBJ databases">
        <title>Multiple horizontal gene transfer events from other fungi enriched the ability of initially mycotrophic Trichoderma (Ascomycota) to feed on dead plant biomass.</title>
        <authorList>
            <consortium name="DOE Joint Genome Institute"/>
            <person name="Atanasova L."/>
            <person name="Chenthamara K."/>
            <person name="Zhang J."/>
            <person name="Grujic M."/>
            <person name="Henrissat B."/>
            <person name="Kuo A."/>
            <person name="Aerts A."/>
            <person name="Salamov A."/>
            <person name="Lipzen A."/>
            <person name="Labutti K."/>
            <person name="Barry K."/>
            <person name="Miao Y."/>
            <person name="Rahimi M.J."/>
            <person name="Shen Q."/>
            <person name="Grigoriev I.V."/>
            <person name="Kubicek C.P."/>
            <person name="Druzhinina I.S."/>
        </authorList>
    </citation>
    <scope>NUCLEOTIDE SEQUENCE [LARGE SCALE GENOMIC DNA]</scope>
    <source>
        <strain evidence="3">TUCIM 6016</strain>
    </source>
</reference>
<organism evidence="2 3">
    <name type="scientific">Trichoderma citrinoviride</name>
    <dbReference type="NCBI Taxonomy" id="58853"/>
    <lineage>
        <taxon>Eukaryota</taxon>
        <taxon>Fungi</taxon>
        <taxon>Dikarya</taxon>
        <taxon>Ascomycota</taxon>
        <taxon>Pezizomycotina</taxon>
        <taxon>Sordariomycetes</taxon>
        <taxon>Hypocreomycetidae</taxon>
        <taxon>Hypocreales</taxon>
        <taxon>Hypocreaceae</taxon>
        <taxon>Trichoderma</taxon>
    </lineage>
</organism>
<proteinExistence type="predicted"/>
<sequence length="281" mass="30294">MVLLEHLPLIGLALSFAHHHSGRAPHHSHPALPNHRHVHQISADMSPYHQAPKLIAARAAEESHETTIQVSQHHLQTILDRIKFLEEEIFNMMLSKADSSLESKSEPSTPSKPETLVVTTREPTAAPTTATVGGLFMEAPADLDAPTKSTTIVTLTTLITQTLTMMPTRILTLTAFPTILAEASPTSNMDRTVDAETYQESKSKAMIPFFNMLASANPAEATASSDSHPSQPFGPPSTDVVAEKKQPEITPLGPGFNASATYHRVSLSAASSGFLTVWRGA</sequence>
<gene>
    <name evidence="2" type="ORF">BBK36DRAFT_2061</name>
</gene>
<dbReference type="OrthoDB" id="4898027at2759"/>
<evidence type="ECO:0000256" key="1">
    <source>
        <dbReference type="SAM" id="MobiDB-lite"/>
    </source>
</evidence>
<dbReference type="GeneID" id="36606015"/>
<name>A0A2T4BH95_9HYPO</name>
<accession>A0A2T4BH95</accession>
<protein>
    <submittedName>
        <fullName evidence="2">Uncharacterized protein</fullName>
    </submittedName>
</protein>
<dbReference type="Proteomes" id="UP000241546">
    <property type="component" value="Unassembled WGS sequence"/>
</dbReference>
<feature type="region of interest" description="Disordered" evidence="1">
    <location>
        <begin position="98"/>
        <end position="123"/>
    </location>
</feature>
<evidence type="ECO:0000313" key="2">
    <source>
        <dbReference type="EMBL" id="PTB68690.1"/>
    </source>
</evidence>